<evidence type="ECO:0000256" key="2">
    <source>
        <dbReference type="SAM" id="Phobius"/>
    </source>
</evidence>
<feature type="transmembrane region" description="Helical" evidence="2">
    <location>
        <begin position="62"/>
        <end position="83"/>
    </location>
</feature>
<gene>
    <name evidence="3" type="ORF">CLV29_3026</name>
</gene>
<accession>A0A4R7J145</accession>
<feature type="region of interest" description="Disordered" evidence="1">
    <location>
        <begin position="1"/>
        <end position="53"/>
    </location>
</feature>
<evidence type="ECO:0000256" key="1">
    <source>
        <dbReference type="SAM" id="MobiDB-lite"/>
    </source>
</evidence>
<reference evidence="3 4" key="1">
    <citation type="submission" date="2019-03" db="EMBL/GenBank/DDBJ databases">
        <title>Genomic Encyclopedia of Archaeal and Bacterial Type Strains, Phase II (KMG-II): from individual species to whole genera.</title>
        <authorList>
            <person name="Goeker M."/>
        </authorList>
    </citation>
    <scope>NUCLEOTIDE SEQUENCE [LARGE SCALE GENOMIC DNA]</scope>
    <source>
        <strain evidence="3 4">DSM 24323</strain>
    </source>
</reference>
<dbReference type="EMBL" id="SOAW01000003">
    <property type="protein sequence ID" value="TDT30003.1"/>
    <property type="molecule type" value="Genomic_DNA"/>
</dbReference>
<evidence type="ECO:0000313" key="3">
    <source>
        <dbReference type="EMBL" id="TDT30003.1"/>
    </source>
</evidence>
<proteinExistence type="predicted"/>
<evidence type="ECO:0000313" key="4">
    <source>
        <dbReference type="Proteomes" id="UP000295371"/>
    </source>
</evidence>
<comment type="caution">
    <text evidence="3">The sequence shown here is derived from an EMBL/GenBank/DDBJ whole genome shotgun (WGS) entry which is preliminary data.</text>
</comment>
<name>A0A4R7J145_9ACTN</name>
<dbReference type="AlphaFoldDB" id="A0A4R7J145"/>
<evidence type="ECO:0008006" key="5">
    <source>
        <dbReference type="Google" id="ProtNLM"/>
    </source>
</evidence>
<keyword evidence="2" id="KW-0472">Membrane</keyword>
<organism evidence="3 4">
    <name type="scientific">Naumannella halotolerans</name>
    <dbReference type="NCBI Taxonomy" id="993414"/>
    <lineage>
        <taxon>Bacteria</taxon>
        <taxon>Bacillati</taxon>
        <taxon>Actinomycetota</taxon>
        <taxon>Actinomycetes</taxon>
        <taxon>Propionibacteriales</taxon>
        <taxon>Propionibacteriaceae</taxon>
        <taxon>Naumannella</taxon>
    </lineage>
</organism>
<keyword evidence="4" id="KW-1185">Reference proteome</keyword>
<sequence>MFRFWNGTAWSQELSPTPHAPAPGTGPARGQQPSAPGAQPQGGQYAPNGSNPYAVRQPRSGALWWVLGGVLALALIVGAVIILPQLLTGRSVIDTDPGGGGATPQSLCPPQPSEYPTVPPAQGDGRVHAGGMSYPELGSPWSAPSSENRVPFGRDAQTQTVLVEEGYDGFSSWVASVLIAELAAGDGFFSPEQGSEIVTECIVGSFYGDAEVTRDDQRNEAITIDGKEGWIVESHLSFDIEGLETKGETMIVVIVKTSDVTSALYYASIPDTTPELLQPAEDLIDELQVEG</sequence>
<protein>
    <recommendedName>
        <fullName evidence="5">DUF2510 domain-containing protein</fullName>
    </recommendedName>
</protein>
<keyword evidence="2" id="KW-1133">Transmembrane helix</keyword>
<keyword evidence="2" id="KW-0812">Transmembrane</keyword>
<feature type="compositionally biased region" description="Low complexity" evidence="1">
    <location>
        <begin position="22"/>
        <end position="47"/>
    </location>
</feature>
<dbReference type="Proteomes" id="UP000295371">
    <property type="component" value="Unassembled WGS sequence"/>
</dbReference>